<evidence type="ECO:0000256" key="1">
    <source>
        <dbReference type="SAM" id="MobiDB-lite"/>
    </source>
</evidence>
<gene>
    <name evidence="3" type="ORF">Cni_G24897</name>
</gene>
<feature type="compositionally biased region" description="Low complexity" evidence="1">
    <location>
        <begin position="22"/>
        <end position="35"/>
    </location>
</feature>
<evidence type="ECO:0000256" key="2">
    <source>
        <dbReference type="SAM" id="SignalP"/>
    </source>
</evidence>
<keyword evidence="2" id="KW-0732">Signal</keyword>
<evidence type="ECO:0000313" key="4">
    <source>
        <dbReference type="Proteomes" id="UP001327560"/>
    </source>
</evidence>
<dbReference type="EMBL" id="CP136897">
    <property type="protein sequence ID" value="WOL16115.1"/>
    <property type="molecule type" value="Genomic_DNA"/>
</dbReference>
<feature type="compositionally biased region" description="Acidic residues" evidence="1">
    <location>
        <begin position="58"/>
        <end position="68"/>
    </location>
</feature>
<name>A0AAQ3KX04_9LILI</name>
<dbReference type="Proteomes" id="UP001327560">
    <property type="component" value="Chromosome 8"/>
</dbReference>
<feature type="region of interest" description="Disordered" evidence="1">
    <location>
        <begin position="22"/>
        <end position="96"/>
    </location>
</feature>
<accession>A0AAQ3KX04</accession>
<proteinExistence type="predicted"/>
<reference evidence="3 4" key="1">
    <citation type="submission" date="2023-10" db="EMBL/GenBank/DDBJ databases">
        <title>Chromosome-scale genome assembly provides insights into flower coloration mechanisms of Canna indica.</title>
        <authorList>
            <person name="Li C."/>
        </authorList>
    </citation>
    <scope>NUCLEOTIDE SEQUENCE [LARGE SCALE GENOMIC DNA]</scope>
    <source>
        <tissue evidence="3">Flower</tissue>
    </source>
</reference>
<sequence length="118" mass="11525">MARSQLLVVVLAIALLMALATPASSDSAPIVSSSAGNDSKPSVLNPLAKSPLPSDADAPSEAEIDDSDAGGLGAPTGYTPSKPEDDSSANHNASGASVNGVTSMVVVAAISGAGYLVF</sequence>
<organism evidence="3 4">
    <name type="scientific">Canna indica</name>
    <name type="common">Indian-shot</name>
    <dbReference type="NCBI Taxonomy" id="4628"/>
    <lineage>
        <taxon>Eukaryota</taxon>
        <taxon>Viridiplantae</taxon>
        <taxon>Streptophyta</taxon>
        <taxon>Embryophyta</taxon>
        <taxon>Tracheophyta</taxon>
        <taxon>Spermatophyta</taxon>
        <taxon>Magnoliopsida</taxon>
        <taxon>Liliopsida</taxon>
        <taxon>Zingiberales</taxon>
        <taxon>Cannaceae</taxon>
        <taxon>Canna</taxon>
    </lineage>
</organism>
<feature type="chain" id="PRO_5043041881" description="Anther-specific protein BCP1" evidence="2">
    <location>
        <begin position="26"/>
        <end position="118"/>
    </location>
</feature>
<protein>
    <recommendedName>
        <fullName evidence="5">Anther-specific protein BCP1</fullName>
    </recommendedName>
</protein>
<evidence type="ECO:0008006" key="5">
    <source>
        <dbReference type="Google" id="ProtNLM"/>
    </source>
</evidence>
<evidence type="ECO:0000313" key="3">
    <source>
        <dbReference type="EMBL" id="WOL16115.1"/>
    </source>
</evidence>
<dbReference type="AlphaFoldDB" id="A0AAQ3KX04"/>
<keyword evidence="4" id="KW-1185">Reference proteome</keyword>
<feature type="signal peptide" evidence="2">
    <location>
        <begin position="1"/>
        <end position="25"/>
    </location>
</feature>